<keyword evidence="2" id="KW-0255">Endonuclease</keyword>
<evidence type="ECO:0000256" key="2">
    <source>
        <dbReference type="ARBA" id="ARBA00022759"/>
    </source>
</evidence>
<dbReference type="PANTHER" id="PTHR12302">
    <property type="entry name" value="EBNA2 BINDING PROTEIN P100"/>
    <property type="match status" value="1"/>
</dbReference>
<dbReference type="Proteomes" id="UP000238605">
    <property type="component" value="Unassembled WGS sequence"/>
</dbReference>
<evidence type="ECO:0000313" key="5">
    <source>
        <dbReference type="EMBL" id="PPE65567.1"/>
    </source>
</evidence>
<accession>A0A2S5SSN0</accession>
<dbReference type="GO" id="GO:0016787">
    <property type="term" value="F:hydrolase activity"/>
    <property type="evidence" value="ECO:0007669"/>
    <property type="project" value="UniProtKB-KW"/>
</dbReference>
<evidence type="ECO:0000313" key="6">
    <source>
        <dbReference type="Proteomes" id="UP000238605"/>
    </source>
</evidence>
<dbReference type="OrthoDB" id="9805504at2"/>
<dbReference type="PANTHER" id="PTHR12302:SF3">
    <property type="entry name" value="SERINE_THREONINE-PROTEIN KINASE 31"/>
    <property type="match status" value="1"/>
</dbReference>
<proteinExistence type="predicted"/>
<dbReference type="SUPFAM" id="SSF50199">
    <property type="entry name" value="Staphylococcal nuclease"/>
    <property type="match status" value="1"/>
</dbReference>
<dbReference type="Gene3D" id="2.40.50.90">
    <property type="match status" value="1"/>
</dbReference>
<evidence type="ECO:0000256" key="1">
    <source>
        <dbReference type="ARBA" id="ARBA00022722"/>
    </source>
</evidence>
<gene>
    <name evidence="5" type="ORF">C1704_13980</name>
</gene>
<dbReference type="Pfam" id="PF00565">
    <property type="entry name" value="SNase"/>
    <property type="match status" value="1"/>
</dbReference>
<dbReference type="SMART" id="SM00318">
    <property type="entry name" value="SNc"/>
    <property type="match status" value="1"/>
</dbReference>
<dbReference type="AlphaFoldDB" id="A0A2S5SSN0"/>
<keyword evidence="6" id="KW-1185">Reference proteome</keyword>
<feature type="domain" description="TNase-like" evidence="4">
    <location>
        <begin position="1"/>
        <end position="111"/>
    </location>
</feature>
<protein>
    <recommendedName>
        <fullName evidence="4">TNase-like domain-containing protein</fullName>
    </recommendedName>
</protein>
<name>A0A2S5SSN0_9BURK</name>
<sequence length="128" mass="14408">MDVGRVSGEGPTGRLKVRIEGIDAPESCQAWGTQAGEALRERVLGRAVQVQLRRQDVYARWLGRLYQDGEDIGAWMVAQGHAWSYRYRQGVGPYETQERQARAATRGLFSQPEPMPPAVFRQLHGPCR</sequence>
<organism evidence="5 6">
    <name type="scientific">Caldimonas caldifontis</name>
    <dbReference type="NCBI Taxonomy" id="1452508"/>
    <lineage>
        <taxon>Bacteria</taxon>
        <taxon>Pseudomonadati</taxon>
        <taxon>Pseudomonadota</taxon>
        <taxon>Betaproteobacteria</taxon>
        <taxon>Burkholderiales</taxon>
        <taxon>Sphaerotilaceae</taxon>
        <taxon>Caldimonas</taxon>
    </lineage>
</organism>
<evidence type="ECO:0000259" key="4">
    <source>
        <dbReference type="PROSITE" id="PS50830"/>
    </source>
</evidence>
<keyword evidence="3" id="KW-0378">Hydrolase</keyword>
<keyword evidence="1" id="KW-0540">Nuclease</keyword>
<dbReference type="EMBL" id="PSNX01000013">
    <property type="protein sequence ID" value="PPE65567.1"/>
    <property type="molecule type" value="Genomic_DNA"/>
</dbReference>
<dbReference type="InterPro" id="IPR035437">
    <property type="entry name" value="SNase_OB-fold_sf"/>
</dbReference>
<dbReference type="PROSITE" id="PS50830">
    <property type="entry name" value="TNASE_3"/>
    <property type="match status" value="1"/>
</dbReference>
<reference evidence="5 6" key="1">
    <citation type="submission" date="2018-02" db="EMBL/GenBank/DDBJ databases">
        <title>Reclassifiation of [Polyangium] brachysporum DSM 7029 as Guopingzhaonella breviflexa gen. nov., sp. nov., a member of the family Comamonadaceae.</title>
        <authorList>
            <person name="Tang B."/>
        </authorList>
    </citation>
    <scope>NUCLEOTIDE SEQUENCE [LARGE SCALE GENOMIC DNA]</scope>
    <source>
        <strain evidence="5 6">BCRC 80649</strain>
    </source>
</reference>
<evidence type="ECO:0000256" key="3">
    <source>
        <dbReference type="ARBA" id="ARBA00022801"/>
    </source>
</evidence>
<dbReference type="GO" id="GO:0004519">
    <property type="term" value="F:endonuclease activity"/>
    <property type="evidence" value="ECO:0007669"/>
    <property type="project" value="UniProtKB-KW"/>
</dbReference>
<dbReference type="InterPro" id="IPR016071">
    <property type="entry name" value="Staphylococal_nuclease_OB-fold"/>
</dbReference>
<comment type="caution">
    <text evidence="5">The sequence shown here is derived from an EMBL/GenBank/DDBJ whole genome shotgun (WGS) entry which is preliminary data.</text>
</comment>